<accession>A0ABU7CMT4</accession>
<dbReference type="Proteomes" id="UP001352852">
    <property type="component" value="Unassembled WGS sequence"/>
</dbReference>
<evidence type="ECO:0000313" key="1">
    <source>
        <dbReference type="EMBL" id="MED6264272.1"/>
    </source>
</evidence>
<sequence>MWEGEQVFWVERRHCVDSSVEVCNPDSFHERTWRGWRTVIASKEIQGRLLAQQECEVRNQIAFNKNFLKKVLVTTTMVDNQAEKNHHTAPLTVLFHYYLILPAGSLDEQQVCTCSQHAHALVMGIIWRNNGWRVRKERPMI</sequence>
<keyword evidence="2" id="KW-1185">Reference proteome</keyword>
<gene>
    <name evidence="1" type="ORF">CHARACLAT_013053</name>
</gene>
<reference evidence="1 2" key="1">
    <citation type="submission" date="2021-06" db="EMBL/GenBank/DDBJ databases">
        <authorList>
            <person name="Palmer J.M."/>
        </authorList>
    </citation>
    <scope>NUCLEOTIDE SEQUENCE [LARGE SCALE GENOMIC DNA]</scope>
    <source>
        <strain evidence="1 2">CL_MEX2019</strain>
        <tissue evidence="1">Muscle</tissue>
    </source>
</reference>
<protein>
    <submittedName>
        <fullName evidence="1">Uncharacterized protein</fullName>
    </submittedName>
</protein>
<evidence type="ECO:0000313" key="2">
    <source>
        <dbReference type="Proteomes" id="UP001352852"/>
    </source>
</evidence>
<organism evidence="1 2">
    <name type="scientific">Characodon lateralis</name>
    <dbReference type="NCBI Taxonomy" id="208331"/>
    <lineage>
        <taxon>Eukaryota</taxon>
        <taxon>Metazoa</taxon>
        <taxon>Chordata</taxon>
        <taxon>Craniata</taxon>
        <taxon>Vertebrata</taxon>
        <taxon>Euteleostomi</taxon>
        <taxon>Actinopterygii</taxon>
        <taxon>Neopterygii</taxon>
        <taxon>Teleostei</taxon>
        <taxon>Neoteleostei</taxon>
        <taxon>Acanthomorphata</taxon>
        <taxon>Ovalentaria</taxon>
        <taxon>Atherinomorphae</taxon>
        <taxon>Cyprinodontiformes</taxon>
        <taxon>Goodeidae</taxon>
        <taxon>Characodon</taxon>
    </lineage>
</organism>
<proteinExistence type="predicted"/>
<dbReference type="EMBL" id="JAHUTJ010000922">
    <property type="protein sequence ID" value="MED6264272.1"/>
    <property type="molecule type" value="Genomic_DNA"/>
</dbReference>
<comment type="caution">
    <text evidence="1">The sequence shown here is derived from an EMBL/GenBank/DDBJ whole genome shotgun (WGS) entry which is preliminary data.</text>
</comment>
<name>A0ABU7CMT4_9TELE</name>